<protein>
    <submittedName>
        <fullName evidence="1">Uncharacterized protein</fullName>
    </submittedName>
</protein>
<proteinExistence type="predicted"/>
<keyword evidence="2" id="KW-1185">Reference proteome</keyword>
<organism evidence="1 2">
    <name type="scientific">Ichthyophthirius multifiliis</name>
    <name type="common">White spot disease agent</name>
    <name type="synonym">Ich</name>
    <dbReference type="NCBI Taxonomy" id="5932"/>
    <lineage>
        <taxon>Eukaryota</taxon>
        <taxon>Sar</taxon>
        <taxon>Alveolata</taxon>
        <taxon>Ciliophora</taxon>
        <taxon>Intramacronucleata</taxon>
        <taxon>Oligohymenophorea</taxon>
        <taxon>Hymenostomatida</taxon>
        <taxon>Ophryoglenina</taxon>
        <taxon>Ichthyophthirius</taxon>
    </lineage>
</organism>
<accession>G0R1N0</accession>
<reference evidence="1 2" key="1">
    <citation type="submission" date="2011-07" db="EMBL/GenBank/DDBJ databases">
        <authorList>
            <person name="Coyne R."/>
            <person name="Brami D."/>
            <person name="Johnson J."/>
            <person name="Hostetler J."/>
            <person name="Hannick L."/>
            <person name="Clark T."/>
            <person name="Cassidy-Hanley D."/>
            <person name="Inman J."/>
        </authorList>
    </citation>
    <scope>NUCLEOTIDE SEQUENCE [LARGE SCALE GENOMIC DNA]</scope>
    <source>
        <strain evidence="1 2">G5</strain>
    </source>
</reference>
<sequence length="57" mass="7272">MKICTPLDFLKQYWMIYKYGHMDYLQIVENKYSYRLNEEIVKVKYKYNVEDNNYRYI</sequence>
<dbReference type="Proteomes" id="UP000008983">
    <property type="component" value="Unassembled WGS sequence"/>
</dbReference>
<dbReference type="RefSeq" id="XP_004029860.1">
    <property type="nucleotide sequence ID" value="XM_004029812.1"/>
</dbReference>
<dbReference type="AlphaFoldDB" id="G0R1N0"/>
<gene>
    <name evidence="1" type="ORF">IMG5_171600</name>
</gene>
<evidence type="ECO:0000313" key="2">
    <source>
        <dbReference type="Proteomes" id="UP000008983"/>
    </source>
</evidence>
<dbReference type="GeneID" id="14904705"/>
<dbReference type="InParanoid" id="G0R1N0"/>
<name>G0R1N0_ICHMU</name>
<dbReference type="EMBL" id="GL984224">
    <property type="protein sequence ID" value="EGR28624.1"/>
    <property type="molecule type" value="Genomic_DNA"/>
</dbReference>
<evidence type="ECO:0000313" key="1">
    <source>
        <dbReference type="EMBL" id="EGR28624.1"/>
    </source>
</evidence>